<proteinExistence type="predicted"/>
<evidence type="ECO:0000256" key="3">
    <source>
        <dbReference type="ARBA" id="ARBA00022989"/>
    </source>
</evidence>
<dbReference type="InterPro" id="IPR036259">
    <property type="entry name" value="MFS_trans_sf"/>
</dbReference>
<feature type="transmembrane region" description="Helical" evidence="5">
    <location>
        <begin position="314"/>
        <end position="333"/>
    </location>
</feature>
<dbReference type="EMBL" id="JAUSUT010000001">
    <property type="protein sequence ID" value="MDQ0376177.1"/>
    <property type="molecule type" value="Genomic_DNA"/>
</dbReference>
<sequence length="414" mass="45037">MTVKLASTGRYRWIVLGILWVTLLVSYFDRVALGSALPFITRELGIKPSTAGLISGALFLSYTIVQVPAGRLSDRIGQRRVIAAAIAWWTVFSVLTGAVAGSLAALLAVRLLMGAGEGFHAPPLWRALANWFPVGRRSLPLALMLTALTLGPAVAPSIAFPLVTHLGWRWVFYATIIPGVLCVPLVLFFMWDRPGTRNLRTEPEVRGPREPRQWWVPHIWLTFAAFFFFGFVLYGLMTWLPTYLLTYRGLTVAKTGVFATLPFVAGTVGMLSGAWLCQRWFNNSRRYFVAATYLLTAIFIALTVLAAGATLSGVFLTAAGFFLYSGLGPFWSVPMDVVRPHEVGTWLGFINMGTQLAGLLGPLLIGWLIQVSGSFTPVFLAMVAGMLLGAVCLSLARARPAVTAPTPESAKVSP</sequence>
<reference evidence="7 8" key="1">
    <citation type="submission" date="2023-07" db="EMBL/GenBank/DDBJ databases">
        <title>Sequencing the genomes of 1000 actinobacteria strains.</title>
        <authorList>
            <person name="Klenk H.-P."/>
        </authorList>
    </citation>
    <scope>NUCLEOTIDE SEQUENCE [LARGE SCALE GENOMIC DNA]</scope>
    <source>
        <strain evidence="7 8">DSM 45805</strain>
    </source>
</reference>
<dbReference type="Pfam" id="PF07690">
    <property type="entry name" value="MFS_1"/>
    <property type="match status" value="1"/>
</dbReference>
<dbReference type="InterPro" id="IPR011701">
    <property type="entry name" value="MFS"/>
</dbReference>
<feature type="transmembrane region" description="Helical" evidence="5">
    <location>
        <begin position="345"/>
        <end position="369"/>
    </location>
</feature>
<dbReference type="RefSeq" id="WP_306987904.1">
    <property type="nucleotide sequence ID" value="NZ_JAUSUT010000001.1"/>
</dbReference>
<accession>A0ABU0EMX9</accession>
<feature type="transmembrane region" description="Helical" evidence="5">
    <location>
        <begin position="257"/>
        <end position="276"/>
    </location>
</feature>
<keyword evidence="4 5" id="KW-0472">Membrane</keyword>
<dbReference type="CDD" id="cd17319">
    <property type="entry name" value="MFS_ExuT_GudP_like"/>
    <property type="match status" value="1"/>
</dbReference>
<evidence type="ECO:0000256" key="4">
    <source>
        <dbReference type="ARBA" id="ARBA00023136"/>
    </source>
</evidence>
<feature type="transmembrane region" description="Helical" evidence="5">
    <location>
        <begin position="81"/>
        <end position="105"/>
    </location>
</feature>
<dbReference type="PANTHER" id="PTHR11662:SF399">
    <property type="entry name" value="FI19708P1-RELATED"/>
    <property type="match status" value="1"/>
</dbReference>
<feature type="transmembrane region" description="Helical" evidence="5">
    <location>
        <begin position="375"/>
        <end position="396"/>
    </location>
</feature>
<keyword evidence="2 5" id="KW-0812">Transmembrane</keyword>
<keyword evidence="8" id="KW-1185">Reference proteome</keyword>
<protein>
    <submittedName>
        <fullName evidence="7">MFS family permease</fullName>
    </submittedName>
</protein>
<evidence type="ECO:0000256" key="2">
    <source>
        <dbReference type="ARBA" id="ARBA00022692"/>
    </source>
</evidence>
<dbReference type="Gene3D" id="1.20.1250.20">
    <property type="entry name" value="MFS general substrate transporter like domains"/>
    <property type="match status" value="2"/>
</dbReference>
<dbReference type="PROSITE" id="PS50850">
    <property type="entry name" value="MFS"/>
    <property type="match status" value="1"/>
</dbReference>
<gene>
    <name evidence="7" type="ORF">FB470_000171</name>
</gene>
<dbReference type="SUPFAM" id="SSF103473">
    <property type="entry name" value="MFS general substrate transporter"/>
    <property type="match status" value="1"/>
</dbReference>
<organism evidence="7 8">
    <name type="scientific">Amycolatopsis thermophila</name>
    <dbReference type="NCBI Taxonomy" id="206084"/>
    <lineage>
        <taxon>Bacteria</taxon>
        <taxon>Bacillati</taxon>
        <taxon>Actinomycetota</taxon>
        <taxon>Actinomycetes</taxon>
        <taxon>Pseudonocardiales</taxon>
        <taxon>Pseudonocardiaceae</taxon>
        <taxon>Amycolatopsis</taxon>
    </lineage>
</organism>
<feature type="transmembrane region" description="Helical" evidence="5">
    <location>
        <begin position="170"/>
        <end position="191"/>
    </location>
</feature>
<dbReference type="InterPro" id="IPR020846">
    <property type="entry name" value="MFS_dom"/>
</dbReference>
<dbReference type="Proteomes" id="UP001229651">
    <property type="component" value="Unassembled WGS sequence"/>
</dbReference>
<evidence type="ECO:0000256" key="5">
    <source>
        <dbReference type="SAM" id="Phobius"/>
    </source>
</evidence>
<evidence type="ECO:0000313" key="7">
    <source>
        <dbReference type="EMBL" id="MDQ0376177.1"/>
    </source>
</evidence>
<comment type="subcellular location">
    <subcellularLocation>
        <location evidence="1">Cell membrane</location>
        <topology evidence="1">Multi-pass membrane protein</topology>
    </subcellularLocation>
</comment>
<evidence type="ECO:0000256" key="1">
    <source>
        <dbReference type="ARBA" id="ARBA00004651"/>
    </source>
</evidence>
<feature type="transmembrane region" description="Helical" evidence="5">
    <location>
        <begin position="50"/>
        <end position="69"/>
    </location>
</feature>
<evidence type="ECO:0000259" key="6">
    <source>
        <dbReference type="PROSITE" id="PS50850"/>
    </source>
</evidence>
<feature type="domain" description="Major facilitator superfamily (MFS) profile" evidence="6">
    <location>
        <begin position="15"/>
        <end position="401"/>
    </location>
</feature>
<comment type="caution">
    <text evidence="7">The sequence shown here is derived from an EMBL/GenBank/DDBJ whole genome shotgun (WGS) entry which is preliminary data.</text>
</comment>
<dbReference type="InterPro" id="IPR050382">
    <property type="entry name" value="MFS_Na/Anion_cotransporter"/>
</dbReference>
<evidence type="ECO:0000313" key="8">
    <source>
        <dbReference type="Proteomes" id="UP001229651"/>
    </source>
</evidence>
<dbReference type="PANTHER" id="PTHR11662">
    <property type="entry name" value="SOLUTE CARRIER FAMILY 17"/>
    <property type="match status" value="1"/>
</dbReference>
<feature type="transmembrane region" description="Helical" evidence="5">
    <location>
        <begin position="288"/>
        <end position="308"/>
    </location>
</feature>
<name>A0ABU0EMX9_9PSEU</name>
<feature type="transmembrane region" description="Helical" evidence="5">
    <location>
        <begin position="219"/>
        <end position="237"/>
    </location>
</feature>
<keyword evidence="3 5" id="KW-1133">Transmembrane helix</keyword>